<name>A0A015J550_RHIIW</name>
<dbReference type="HOGENOM" id="CLU_2400871_0_0_1"/>
<comment type="caution">
    <text evidence="1">The sequence shown here is derived from an EMBL/GenBank/DDBJ whole genome shotgun (WGS) entry which is preliminary data.</text>
</comment>
<evidence type="ECO:0000313" key="1">
    <source>
        <dbReference type="EMBL" id="EXX61870.1"/>
    </source>
</evidence>
<protein>
    <submittedName>
        <fullName evidence="1">Uncharacterized protein</fullName>
    </submittedName>
</protein>
<keyword evidence="2" id="KW-1185">Reference proteome</keyword>
<dbReference type="AlphaFoldDB" id="A0A015J550"/>
<dbReference type="Proteomes" id="UP000022910">
    <property type="component" value="Unassembled WGS sequence"/>
</dbReference>
<proteinExistence type="predicted"/>
<gene>
    <name evidence="1" type="ORF">RirG_167070</name>
</gene>
<sequence>MKTFHIQCYDNEGMPLDKFEQFEMRNNEDFSKLLKRVEARGLENIEDNNKVSKIITSLEDIQTNKFYRISASYLYGSKKWFYVDTSRGCRIGR</sequence>
<reference evidence="1 2" key="1">
    <citation type="submission" date="2014-02" db="EMBL/GenBank/DDBJ databases">
        <title>Single nucleus genome sequencing reveals high similarity among nuclei of an endomycorrhizal fungus.</title>
        <authorList>
            <person name="Lin K."/>
            <person name="Geurts R."/>
            <person name="Zhang Z."/>
            <person name="Limpens E."/>
            <person name="Saunders D.G."/>
            <person name="Mu D."/>
            <person name="Pang E."/>
            <person name="Cao H."/>
            <person name="Cha H."/>
            <person name="Lin T."/>
            <person name="Zhou Q."/>
            <person name="Shang Y."/>
            <person name="Li Y."/>
            <person name="Ivanov S."/>
            <person name="Sharma T."/>
            <person name="Velzen R.V."/>
            <person name="Ruijter N.D."/>
            <person name="Aanen D.K."/>
            <person name="Win J."/>
            <person name="Kamoun S."/>
            <person name="Bisseling T."/>
            <person name="Huang S."/>
        </authorList>
    </citation>
    <scope>NUCLEOTIDE SEQUENCE [LARGE SCALE GENOMIC DNA]</scope>
    <source>
        <strain evidence="2">DAOM197198w</strain>
    </source>
</reference>
<organism evidence="1 2">
    <name type="scientific">Rhizophagus irregularis (strain DAOM 197198w)</name>
    <name type="common">Glomus intraradices</name>
    <dbReference type="NCBI Taxonomy" id="1432141"/>
    <lineage>
        <taxon>Eukaryota</taxon>
        <taxon>Fungi</taxon>
        <taxon>Fungi incertae sedis</taxon>
        <taxon>Mucoromycota</taxon>
        <taxon>Glomeromycotina</taxon>
        <taxon>Glomeromycetes</taxon>
        <taxon>Glomerales</taxon>
        <taxon>Glomeraceae</taxon>
        <taxon>Rhizophagus</taxon>
    </lineage>
</organism>
<dbReference type="EMBL" id="JEMT01024977">
    <property type="protein sequence ID" value="EXX61870.1"/>
    <property type="molecule type" value="Genomic_DNA"/>
</dbReference>
<accession>A0A015J550</accession>
<evidence type="ECO:0000313" key="2">
    <source>
        <dbReference type="Proteomes" id="UP000022910"/>
    </source>
</evidence>